<reference evidence="3 4" key="1">
    <citation type="submission" date="2020-01" db="EMBL/GenBank/DDBJ databases">
        <title>Rhizobium genotypes associated with high levels of biological nitrogen fixation by grain legumes in a temperate-maritime cropping system.</title>
        <authorList>
            <person name="Maluk M."/>
            <person name="Francesc Ferrando Molina F."/>
            <person name="Lopez Del Egido L."/>
            <person name="Lafos M."/>
            <person name="Langarica-Fuentes A."/>
            <person name="Gebre Yohannes G."/>
            <person name="Young M.W."/>
            <person name="Martin P."/>
            <person name="Gantlett R."/>
            <person name="Kenicer G."/>
            <person name="Hawes C."/>
            <person name="Begg G.S."/>
            <person name="Quilliam R.S."/>
            <person name="Squire G.R."/>
            <person name="Poole P.S."/>
            <person name="Young P.W."/>
            <person name="Iannetta P.M."/>
            <person name="James E.K."/>
        </authorList>
    </citation>
    <scope>NUCLEOTIDE SEQUENCE [LARGE SCALE GENOMIC DNA]</scope>
    <source>
        <strain evidence="3 4">JHI944</strain>
    </source>
</reference>
<dbReference type="AlphaFoldDB" id="A0A6P0DJQ8"/>
<dbReference type="SUPFAM" id="SSF56349">
    <property type="entry name" value="DNA breaking-rejoining enzymes"/>
    <property type="match status" value="1"/>
</dbReference>
<name>A0A6P0DJQ8_RHILE</name>
<dbReference type="GO" id="GO:0003677">
    <property type="term" value="F:DNA binding"/>
    <property type="evidence" value="ECO:0007669"/>
    <property type="project" value="InterPro"/>
</dbReference>
<keyword evidence="1" id="KW-0233">DNA recombination</keyword>
<proteinExistence type="predicted"/>
<feature type="region of interest" description="Disordered" evidence="2">
    <location>
        <begin position="431"/>
        <end position="493"/>
    </location>
</feature>
<sequence length="493" mass="56301">MGRPSKGARWWHDKATDRFFIRDRINSKEEKFSLGFGKRDEPDHERRVEAELAKYIAKKHAGQKLSVKHQDASQVVVADVVAKYIEVRILKWELYDEYEGPPARVHELQARLSVLLDFFGEMTIEEIDHTTVEEFVDHLDNLTFQREVAKALSKYEKDKKRRDWKPERDTGSEPVTKGFNPKAAIRYLDDLNAAISTAAKTKLLRYAVKVPTPRDYKPREAVLTRKQLADLIRTAWRKRGHAFINNRPVKDAYIWRHLARFLLIAIYTGSRKDKVWRVSFKNEKDRPWVEFKEVRGNKGAFTATFHRLGDSEVQRKKKQAPEIPVPGRLAAHLFRWREKGLSYPCEGLDGHAGNPSGAMSNLFNEVLGEDHDVVIHTLRHTAATWLVARAELPLAAIASYLGMSVETLVRRYAKVRKVDQARVGKAFTQSRAGSEYEGEHDGSDLRSGRFVPPKASKALTETDRNETDGSVSESVGNQKNVMKSEDVADEMAA</sequence>
<evidence type="ECO:0000313" key="4">
    <source>
        <dbReference type="Proteomes" id="UP000471409"/>
    </source>
</evidence>
<dbReference type="InterPro" id="IPR011010">
    <property type="entry name" value="DNA_brk_join_enz"/>
</dbReference>
<accession>A0A6P0DJQ8</accession>
<evidence type="ECO:0008006" key="5">
    <source>
        <dbReference type="Google" id="ProtNLM"/>
    </source>
</evidence>
<evidence type="ECO:0000313" key="3">
    <source>
        <dbReference type="EMBL" id="NEK52192.1"/>
    </source>
</evidence>
<dbReference type="Gene3D" id="1.10.443.10">
    <property type="entry name" value="Intergrase catalytic core"/>
    <property type="match status" value="1"/>
</dbReference>
<dbReference type="GO" id="GO:0015074">
    <property type="term" value="P:DNA integration"/>
    <property type="evidence" value="ECO:0007669"/>
    <property type="project" value="InterPro"/>
</dbReference>
<evidence type="ECO:0000256" key="1">
    <source>
        <dbReference type="ARBA" id="ARBA00023172"/>
    </source>
</evidence>
<dbReference type="GO" id="GO:0006310">
    <property type="term" value="P:DNA recombination"/>
    <property type="evidence" value="ECO:0007669"/>
    <property type="project" value="UniProtKB-KW"/>
</dbReference>
<dbReference type="InterPro" id="IPR013762">
    <property type="entry name" value="Integrase-like_cat_sf"/>
</dbReference>
<comment type="caution">
    <text evidence="3">The sequence shown here is derived from an EMBL/GenBank/DDBJ whole genome shotgun (WGS) entry which is preliminary data.</text>
</comment>
<protein>
    <recommendedName>
        <fullName evidence="5">Site-specific integrase</fullName>
    </recommendedName>
</protein>
<feature type="compositionally biased region" description="Polar residues" evidence="2">
    <location>
        <begin position="468"/>
        <end position="481"/>
    </location>
</feature>
<evidence type="ECO:0000256" key="2">
    <source>
        <dbReference type="SAM" id="MobiDB-lite"/>
    </source>
</evidence>
<dbReference type="EMBL" id="WXXP01000010">
    <property type="protein sequence ID" value="NEK52192.1"/>
    <property type="molecule type" value="Genomic_DNA"/>
</dbReference>
<organism evidence="3 4">
    <name type="scientific">Rhizobium leguminosarum</name>
    <dbReference type="NCBI Taxonomy" id="384"/>
    <lineage>
        <taxon>Bacteria</taxon>
        <taxon>Pseudomonadati</taxon>
        <taxon>Pseudomonadota</taxon>
        <taxon>Alphaproteobacteria</taxon>
        <taxon>Hyphomicrobiales</taxon>
        <taxon>Rhizobiaceae</taxon>
        <taxon>Rhizobium/Agrobacterium group</taxon>
        <taxon>Rhizobium</taxon>
    </lineage>
</organism>
<feature type="compositionally biased region" description="Basic and acidic residues" evidence="2">
    <location>
        <begin position="437"/>
        <end position="447"/>
    </location>
</feature>
<gene>
    <name evidence="3" type="ORF">GUK36_22460</name>
</gene>
<dbReference type="Proteomes" id="UP000471409">
    <property type="component" value="Unassembled WGS sequence"/>
</dbReference>